<evidence type="ECO:0000256" key="2">
    <source>
        <dbReference type="ARBA" id="ARBA00022679"/>
    </source>
</evidence>
<dbReference type="Gene3D" id="3.40.1190.20">
    <property type="match status" value="1"/>
</dbReference>
<evidence type="ECO:0000259" key="5">
    <source>
        <dbReference type="Pfam" id="PF00294"/>
    </source>
</evidence>
<sequence>MSQKISVTGHTSIDYLLSVEEMAGPNASSPVLDCQEYFGGGAANVAAAIACLGGEVELLSPVGNDFSQKGYDKQLKNFGVDLSKLYCIPDQSLSKAFIITDAHANQTTYFYWGAAAKLAELEPPRVPFVHMVTADCYFNAKMAQAADFVSFDPGQDLATYKKDPLNTILENTDILFANRHEIKRVMEVSEKTFDELKNMIGLIIVTCDKDGSVLYENEIADGKCVNSVKTQIKTVLAKSVDPTGAGDSYKAGFLTAYLKGYAPKICCQVGSVVASFVVEKVGCQTNLPSWDQMKARYAAHFPISDLE</sequence>
<protein>
    <submittedName>
        <fullName evidence="6">Adenosine kinase</fullName>
        <ecNumber evidence="6">2.7.1.20</ecNumber>
    </submittedName>
</protein>
<dbReference type="GO" id="GO:0004001">
    <property type="term" value="F:adenosine kinase activity"/>
    <property type="evidence" value="ECO:0007669"/>
    <property type="project" value="UniProtKB-EC"/>
</dbReference>
<evidence type="ECO:0000256" key="1">
    <source>
        <dbReference type="ARBA" id="ARBA00010688"/>
    </source>
</evidence>
<dbReference type="InterPro" id="IPR011611">
    <property type="entry name" value="PfkB_dom"/>
</dbReference>
<dbReference type="AlphaFoldDB" id="A0AA96VAR4"/>
<dbReference type="InterPro" id="IPR002173">
    <property type="entry name" value="Carboh/pur_kinase_PfkB_CS"/>
</dbReference>
<gene>
    <name evidence="6" type="primary">adoK</name>
    <name evidence="6" type="ORF">MmiEs2_05980</name>
</gene>
<dbReference type="EC" id="2.7.1.20" evidence="6"/>
<keyword evidence="7" id="KW-1185">Reference proteome</keyword>
<dbReference type="RefSeq" id="WP_316559953.1">
    <property type="nucleotide sequence ID" value="NZ_CP131062.1"/>
</dbReference>
<reference evidence="6 7" key="1">
    <citation type="submission" date="2023-07" db="EMBL/GenBank/DDBJ databases">
        <title>Closed genome sequence of Methanimicrococcus sp. Es2.</title>
        <authorList>
            <person name="Protasov E."/>
            <person name="Platt K."/>
            <person name="Reeh H."/>
            <person name="Poehlein A."/>
            <person name="Daniel R."/>
            <person name="Brune A."/>
        </authorList>
    </citation>
    <scope>NUCLEOTIDE SEQUENCE [LARGE SCALE GENOMIC DNA]</scope>
    <source>
        <strain evidence="6 7">Es2</strain>
    </source>
</reference>
<name>A0AA96VAR4_9EURY</name>
<keyword evidence="3 4" id="KW-0418">Kinase</keyword>
<dbReference type="Proteomes" id="UP001302662">
    <property type="component" value="Chromosome"/>
</dbReference>
<evidence type="ECO:0000313" key="7">
    <source>
        <dbReference type="Proteomes" id="UP001302662"/>
    </source>
</evidence>
<evidence type="ECO:0000256" key="3">
    <source>
        <dbReference type="ARBA" id="ARBA00022777"/>
    </source>
</evidence>
<dbReference type="InterPro" id="IPR029056">
    <property type="entry name" value="Ribokinase-like"/>
</dbReference>
<dbReference type="InterPro" id="IPR002139">
    <property type="entry name" value="Ribo/fructo_kinase"/>
</dbReference>
<dbReference type="KEGG" id="mees:MmiEs2_05980"/>
<dbReference type="CDD" id="cd01942">
    <property type="entry name" value="ribokinase_group_A"/>
    <property type="match status" value="1"/>
</dbReference>
<dbReference type="GeneID" id="85197050"/>
<dbReference type="EMBL" id="CP131062">
    <property type="protein sequence ID" value="WNY28413.1"/>
    <property type="molecule type" value="Genomic_DNA"/>
</dbReference>
<dbReference type="SUPFAM" id="SSF53613">
    <property type="entry name" value="Ribokinase-like"/>
    <property type="match status" value="1"/>
</dbReference>
<keyword evidence="2 4" id="KW-0808">Transferase</keyword>
<evidence type="ECO:0000313" key="6">
    <source>
        <dbReference type="EMBL" id="WNY28413.1"/>
    </source>
</evidence>
<feature type="domain" description="Carbohydrate kinase PfkB" evidence="5">
    <location>
        <begin position="3"/>
        <end position="289"/>
    </location>
</feature>
<organism evidence="6 7">
    <name type="scientific">Methanimicrococcus stummii</name>
    <dbReference type="NCBI Taxonomy" id="3028294"/>
    <lineage>
        <taxon>Archaea</taxon>
        <taxon>Methanobacteriati</taxon>
        <taxon>Methanobacteriota</taxon>
        <taxon>Stenosarchaea group</taxon>
        <taxon>Methanomicrobia</taxon>
        <taxon>Methanosarcinales</taxon>
        <taxon>Methanosarcinaceae</taxon>
        <taxon>Methanimicrococcus</taxon>
    </lineage>
</organism>
<dbReference type="PROSITE" id="PS00583">
    <property type="entry name" value="PFKB_KINASES_1"/>
    <property type="match status" value="1"/>
</dbReference>
<accession>A0AA96VAR4</accession>
<dbReference type="Pfam" id="PF00294">
    <property type="entry name" value="PfkB"/>
    <property type="match status" value="1"/>
</dbReference>
<dbReference type="PANTHER" id="PTHR10584:SF166">
    <property type="entry name" value="RIBOKINASE"/>
    <property type="match status" value="1"/>
</dbReference>
<dbReference type="PRINTS" id="PR00990">
    <property type="entry name" value="RIBOKINASE"/>
</dbReference>
<comment type="similarity">
    <text evidence="1 4">Belongs to the carbohydrate kinase PfkB family.</text>
</comment>
<evidence type="ECO:0000256" key="4">
    <source>
        <dbReference type="RuleBase" id="RU003704"/>
    </source>
</evidence>
<dbReference type="PROSITE" id="PS00584">
    <property type="entry name" value="PFKB_KINASES_2"/>
    <property type="match status" value="1"/>
</dbReference>
<dbReference type="PANTHER" id="PTHR10584">
    <property type="entry name" value="SUGAR KINASE"/>
    <property type="match status" value="1"/>
</dbReference>
<proteinExistence type="inferred from homology"/>